<reference evidence="1" key="1">
    <citation type="submission" date="2021-06" db="EMBL/GenBank/DDBJ databases">
        <authorList>
            <person name="Kallberg Y."/>
            <person name="Tangrot J."/>
            <person name="Rosling A."/>
        </authorList>
    </citation>
    <scope>NUCLEOTIDE SEQUENCE</scope>
    <source>
        <strain evidence="1">MA461A</strain>
    </source>
</reference>
<comment type="caution">
    <text evidence="1">The sequence shown here is derived from an EMBL/GenBank/DDBJ whole genome shotgun (WGS) entry which is preliminary data.</text>
</comment>
<name>A0ACA9LML9_9GLOM</name>
<sequence>MSDNTENYFYLNCNQQSQELAEAQYHRKLEEGIELCNRSSLRNKYKLEDILLQFDTIPKRVVRKQHRPMLLSVFRYMQTKLSICLSLQNTGTVNIEEYSARDLLS</sequence>
<gene>
    <name evidence="1" type="ORF">RPERSI_LOCUS3308</name>
</gene>
<dbReference type="EMBL" id="CAJVQC010003999">
    <property type="protein sequence ID" value="CAG8535068.1"/>
    <property type="molecule type" value="Genomic_DNA"/>
</dbReference>
<proteinExistence type="predicted"/>
<evidence type="ECO:0000313" key="2">
    <source>
        <dbReference type="Proteomes" id="UP000789920"/>
    </source>
</evidence>
<protein>
    <submittedName>
        <fullName evidence="1">8639_t:CDS:1</fullName>
    </submittedName>
</protein>
<organism evidence="1 2">
    <name type="scientific">Racocetra persica</name>
    <dbReference type="NCBI Taxonomy" id="160502"/>
    <lineage>
        <taxon>Eukaryota</taxon>
        <taxon>Fungi</taxon>
        <taxon>Fungi incertae sedis</taxon>
        <taxon>Mucoromycota</taxon>
        <taxon>Glomeromycotina</taxon>
        <taxon>Glomeromycetes</taxon>
        <taxon>Diversisporales</taxon>
        <taxon>Gigasporaceae</taxon>
        <taxon>Racocetra</taxon>
    </lineage>
</organism>
<evidence type="ECO:0000313" key="1">
    <source>
        <dbReference type="EMBL" id="CAG8535068.1"/>
    </source>
</evidence>
<accession>A0ACA9LML9</accession>
<feature type="non-terminal residue" evidence="1">
    <location>
        <position position="105"/>
    </location>
</feature>
<keyword evidence="2" id="KW-1185">Reference proteome</keyword>
<dbReference type="Proteomes" id="UP000789920">
    <property type="component" value="Unassembled WGS sequence"/>
</dbReference>